<reference evidence="3" key="1">
    <citation type="submission" date="2014-03" db="EMBL/GenBank/DDBJ databases">
        <title>The Genome Sequence of Puccinia striiformis f. sp. tritici PST-78.</title>
        <authorList>
            <consortium name="The Broad Institute Genome Sequencing Platform"/>
            <person name="Cuomo C."/>
            <person name="Hulbert S."/>
            <person name="Chen X."/>
            <person name="Walker B."/>
            <person name="Young S.K."/>
            <person name="Zeng Q."/>
            <person name="Gargeya S."/>
            <person name="Fitzgerald M."/>
            <person name="Haas B."/>
            <person name="Abouelleil A."/>
            <person name="Alvarado L."/>
            <person name="Arachchi H.M."/>
            <person name="Berlin A.M."/>
            <person name="Chapman S.B."/>
            <person name="Goldberg J."/>
            <person name="Griggs A."/>
            <person name="Gujja S."/>
            <person name="Hansen M."/>
            <person name="Howarth C."/>
            <person name="Imamovic A."/>
            <person name="Larimer J."/>
            <person name="McCowan C."/>
            <person name="Montmayeur A."/>
            <person name="Murphy C."/>
            <person name="Neiman D."/>
            <person name="Pearson M."/>
            <person name="Priest M."/>
            <person name="Roberts A."/>
            <person name="Saif S."/>
            <person name="Shea T."/>
            <person name="Sisk P."/>
            <person name="Sykes S."/>
            <person name="Wortman J."/>
            <person name="Nusbaum C."/>
            <person name="Birren B."/>
        </authorList>
    </citation>
    <scope>NUCLEOTIDE SEQUENCE [LARGE SCALE GENOMIC DNA]</scope>
    <source>
        <strain evidence="3">race PST-78</strain>
    </source>
</reference>
<feature type="compositionally biased region" description="Basic residues" evidence="1">
    <location>
        <begin position="70"/>
        <end position="82"/>
    </location>
</feature>
<feature type="region of interest" description="Disordered" evidence="1">
    <location>
        <begin position="455"/>
        <end position="518"/>
    </location>
</feature>
<evidence type="ECO:0008006" key="4">
    <source>
        <dbReference type="Google" id="ProtNLM"/>
    </source>
</evidence>
<evidence type="ECO:0000313" key="3">
    <source>
        <dbReference type="Proteomes" id="UP000054564"/>
    </source>
</evidence>
<feature type="compositionally biased region" description="Basic residues" evidence="1">
    <location>
        <begin position="41"/>
        <end position="52"/>
    </location>
</feature>
<sequence>MVAPSSDSRIRLTRAAQAPKKRAADTTSDSGQSTTASQAKSKAKSKAKKNQKNRTAGRASEAATVSDKKKGTRRKSKKKQKKNGSLEGVSADSEGEDEAHDYNQDTDQESIEIQPRDAKAAKLKEFADILDFFEAPFKKPGDKSKKPVNFTCKWCKTPYRAHGTTKGNLYAHRDGSTQADKNPNGCVNRMKAKRSGIKLPPSVAEQRILDAKDASAQTSIMDHFQAKPAFVNRVLNQMIMIWQVRQALPWTRIEDPYLRAAFIYSNTKAVLYARRWAADESKKLYSMLKSHVFEELKALDTKFTLIHDVWTTKGNRFAFIGASVAFVDHNWEHVVRHLSLKMIPWKHNGHLLARPIIAILKKEKLYEKITQTTDSGSNNNTMASHMYELLIKDIDSILPGSWDPSSMHIKCICHKFALIVNAGLQALALKTLPPMKAKASVLGFFPVLGRLTEEDEDESSSIQVAPKEPAAGGGGRNRTAITIDLASDSESDYGNADDELSDNGQEDLDEDDSVHETAGHIRHSKTVKLKELTERLDVVAAADVCSSNRGRLLPSNMSHLVSSLMWLREDVPLTGEFLESGKAFKSLIPKKK</sequence>
<protein>
    <recommendedName>
        <fullName evidence="4">BED-type domain-containing protein</fullName>
    </recommendedName>
</protein>
<dbReference type="InterPro" id="IPR012337">
    <property type="entry name" value="RNaseH-like_sf"/>
</dbReference>
<feature type="compositionally biased region" description="Acidic residues" evidence="1">
    <location>
        <begin position="487"/>
        <end position="513"/>
    </location>
</feature>
<dbReference type="Proteomes" id="UP000054564">
    <property type="component" value="Unassembled WGS sequence"/>
</dbReference>
<gene>
    <name evidence="2" type="ORF">PSTG_15363</name>
</gene>
<feature type="region of interest" description="Disordered" evidence="1">
    <location>
        <begin position="1"/>
        <end position="113"/>
    </location>
</feature>
<dbReference type="PANTHER" id="PTHR47501:SF5">
    <property type="entry name" value="HAT C-TERMINAL DIMERISATION DOMAIN-CONTAINING PROTEIN"/>
    <property type="match status" value="1"/>
</dbReference>
<feature type="compositionally biased region" description="Acidic residues" evidence="1">
    <location>
        <begin position="93"/>
        <end position="110"/>
    </location>
</feature>
<keyword evidence="3" id="KW-1185">Reference proteome</keyword>
<dbReference type="SUPFAM" id="SSF53098">
    <property type="entry name" value="Ribonuclease H-like"/>
    <property type="match status" value="1"/>
</dbReference>
<name>A0A0L0UWR8_9BASI</name>
<dbReference type="PANTHER" id="PTHR47501">
    <property type="entry name" value="TRANSPOSASE-RELATED"/>
    <property type="match status" value="1"/>
</dbReference>
<comment type="caution">
    <text evidence="2">The sequence shown here is derived from an EMBL/GenBank/DDBJ whole genome shotgun (WGS) entry which is preliminary data.</text>
</comment>
<organism evidence="2 3">
    <name type="scientific">Puccinia striiformis f. sp. tritici PST-78</name>
    <dbReference type="NCBI Taxonomy" id="1165861"/>
    <lineage>
        <taxon>Eukaryota</taxon>
        <taxon>Fungi</taxon>
        <taxon>Dikarya</taxon>
        <taxon>Basidiomycota</taxon>
        <taxon>Pucciniomycotina</taxon>
        <taxon>Pucciniomycetes</taxon>
        <taxon>Pucciniales</taxon>
        <taxon>Pucciniaceae</taxon>
        <taxon>Puccinia</taxon>
    </lineage>
</organism>
<dbReference type="EMBL" id="AJIL01000215">
    <property type="protein sequence ID" value="KNE91199.1"/>
    <property type="molecule type" value="Genomic_DNA"/>
</dbReference>
<dbReference type="OrthoDB" id="2506001at2759"/>
<evidence type="ECO:0000313" key="2">
    <source>
        <dbReference type="EMBL" id="KNE91199.1"/>
    </source>
</evidence>
<evidence type="ECO:0000256" key="1">
    <source>
        <dbReference type="SAM" id="MobiDB-lite"/>
    </source>
</evidence>
<proteinExistence type="predicted"/>
<accession>A0A0L0UWR8</accession>
<dbReference type="AlphaFoldDB" id="A0A0L0UWR8"/>